<dbReference type="Proteomes" id="UP001165065">
    <property type="component" value="Unassembled WGS sequence"/>
</dbReference>
<keyword evidence="2" id="KW-1185">Reference proteome</keyword>
<evidence type="ECO:0000313" key="1">
    <source>
        <dbReference type="EMBL" id="GMI47322.1"/>
    </source>
</evidence>
<protein>
    <submittedName>
        <fullName evidence="1">Uncharacterized protein</fullName>
    </submittedName>
</protein>
<dbReference type="EMBL" id="BRYA01000340">
    <property type="protein sequence ID" value="GMI47322.1"/>
    <property type="molecule type" value="Genomic_DNA"/>
</dbReference>
<proteinExistence type="predicted"/>
<reference evidence="2" key="1">
    <citation type="journal article" date="2023" name="Commun. Biol.">
        <title>Genome analysis of Parmales, the sister group of diatoms, reveals the evolutionary specialization of diatoms from phago-mixotrophs to photoautotrophs.</title>
        <authorList>
            <person name="Ban H."/>
            <person name="Sato S."/>
            <person name="Yoshikawa S."/>
            <person name="Yamada K."/>
            <person name="Nakamura Y."/>
            <person name="Ichinomiya M."/>
            <person name="Sato N."/>
            <person name="Blanc-Mathieu R."/>
            <person name="Endo H."/>
            <person name="Kuwata A."/>
            <person name="Ogata H."/>
        </authorList>
    </citation>
    <scope>NUCLEOTIDE SEQUENCE [LARGE SCALE GENOMIC DNA]</scope>
</reference>
<name>A0A9W7LF59_9STRA</name>
<sequence>MMFKKCGFIPVDMEGNASGVSNNYDAKTFRAVLKGVKKATEDGFDVGVLPEGQLNPRFQEGLLECYQGAWKMAKLTRGEVEIIGIKGTGRIWHADKGVVGEGRIVEVRRWGKGIQDPEEGAEEFKRIVGEYGKG</sequence>
<dbReference type="AlphaFoldDB" id="A0A9W7LF59"/>
<organism evidence="1 2">
    <name type="scientific">Triparma columacea</name>
    <dbReference type="NCBI Taxonomy" id="722753"/>
    <lineage>
        <taxon>Eukaryota</taxon>
        <taxon>Sar</taxon>
        <taxon>Stramenopiles</taxon>
        <taxon>Ochrophyta</taxon>
        <taxon>Bolidophyceae</taxon>
        <taxon>Parmales</taxon>
        <taxon>Triparmaceae</taxon>
        <taxon>Triparma</taxon>
    </lineage>
</organism>
<evidence type="ECO:0000313" key="2">
    <source>
        <dbReference type="Proteomes" id="UP001165065"/>
    </source>
</evidence>
<comment type="caution">
    <text evidence="1">The sequence shown here is derived from an EMBL/GenBank/DDBJ whole genome shotgun (WGS) entry which is preliminary data.</text>
</comment>
<accession>A0A9W7LF59</accession>
<gene>
    <name evidence="1" type="ORF">TrCOL_g3058</name>
</gene>
<dbReference type="OrthoDB" id="202234at2759"/>